<dbReference type="Proteomes" id="UP000515856">
    <property type="component" value="Chromosome"/>
</dbReference>
<dbReference type="RefSeq" id="WP_117451487.1">
    <property type="nucleotide sequence ID" value="NZ_CP060636.1"/>
</dbReference>
<organism evidence="1 2">
    <name type="scientific">[Eubacterium] hominis</name>
    <dbReference type="NCBI Taxonomy" id="2764325"/>
    <lineage>
        <taxon>Bacteria</taxon>
        <taxon>Bacillati</taxon>
        <taxon>Bacillota</taxon>
        <taxon>Erysipelotrichia</taxon>
        <taxon>Erysipelotrichales</taxon>
        <taxon>Erysipelotrichaceae</taxon>
        <taxon>Amedibacillus</taxon>
    </lineage>
</organism>
<dbReference type="AlphaFoldDB" id="A0A7G9GSX6"/>
<evidence type="ECO:0000313" key="2">
    <source>
        <dbReference type="Proteomes" id="UP000515856"/>
    </source>
</evidence>
<evidence type="ECO:0000313" key="1">
    <source>
        <dbReference type="EMBL" id="QNM13908.1"/>
    </source>
</evidence>
<keyword evidence="2" id="KW-1185">Reference proteome</keyword>
<name>A0A7G9GSX6_9FIRM</name>
<reference evidence="1 2" key="1">
    <citation type="submission" date="2020-08" db="EMBL/GenBank/DDBJ databases">
        <authorList>
            <person name="Liu C."/>
            <person name="Sun Q."/>
        </authorList>
    </citation>
    <scope>NUCLEOTIDE SEQUENCE [LARGE SCALE GENOMIC DNA]</scope>
    <source>
        <strain evidence="1 2">NSJ-61</strain>
    </source>
</reference>
<sequence length="251" mass="29753">MPQWNPWHGCHKFSEGCEHCYVYRMDERHGKDASVVTKLKTMYLPIAKKRDGSYKIPSGEVLYTCFTSDFFVEEADEWRKEAWAIIKERSDLHFFMITKRIHRFMECIPEDWGDGYENVTICCTMENQKQADIRLPIYLKMPIRHKQLICEPLLSDIDFHGMLDESIEQITAGGESGNEARACDYAWILHIREQCIEKGISFYFKQTGARFIKNGRLYRIQRKYQHQQARKACINVDAQIPRDFIKENKYE</sequence>
<dbReference type="KEGG" id="ehn:H9Q80_08210"/>
<dbReference type="InterPro" id="IPR011101">
    <property type="entry name" value="DUF5131"/>
</dbReference>
<proteinExistence type="predicted"/>
<gene>
    <name evidence="1" type="ORF">H9Q80_08210</name>
</gene>
<dbReference type="EMBL" id="CP060636">
    <property type="protein sequence ID" value="QNM13908.1"/>
    <property type="molecule type" value="Genomic_DNA"/>
</dbReference>
<accession>A0A7G9GSX6</accession>
<protein>
    <submittedName>
        <fullName evidence="1">DUF5131 family protein</fullName>
    </submittedName>
</protein>
<dbReference type="Pfam" id="PF07505">
    <property type="entry name" value="DUF5131"/>
    <property type="match status" value="1"/>
</dbReference>